<dbReference type="AlphaFoldDB" id="A0A0E9X6J8"/>
<dbReference type="EMBL" id="GBXM01010486">
    <property type="protein sequence ID" value="JAH98091.1"/>
    <property type="molecule type" value="Transcribed_RNA"/>
</dbReference>
<protein>
    <submittedName>
        <fullName evidence="1">Uncharacterized protein</fullName>
    </submittedName>
</protein>
<reference evidence="1" key="2">
    <citation type="journal article" date="2015" name="Fish Shellfish Immunol.">
        <title>Early steps in the European eel (Anguilla anguilla)-Vibrio vulnificus interaction in the gills: Role of the RtxA13 toxin.</title>
        <authorList>
            <person name="Callol A."/>
            <person name="Pajuelo D."/>
            <person name="Ebbesson L."/>
            <person name="Teles M."/>
            <person name="MacKenzie S."/>
            <person name="Amaro C."/>
        </authorList>
    </citation>
    <scope>NUCLEOTIDE SEQUENCE</scope>
</reference>
<sequence length="76" mass="8450">MLAILCSSLCQETHSNGNTCFCDVFSFFFFNYAKSFLSLRASNSDYSAWKQSVKTLANVSGKLTYKVSVFYTGDTG</sequence>
<evidence type="ECO:0000313" key="1">
    <source>
        <dbReference type="EMBL" id="JAH98091.1"/>
    </source>
</evidence>
<accession>A0A0E9X6J8</accession>
<name>A0A0E9X6J8_ANGAN</name>
<proteinExistence type="predicted"/>
<organism evidence="1">
    <name type="scientific">Anguilla anguilla</name>
    <name type="common">European freshwater eel</name>
    <name type="synonym">Muraena anguilla</name>
    <dbReference type="NCBI Taxonomy" id="7936"/>
    <lineage>
        <taxon>Eukaryota</taxon>
        <taxon>Metazoa</taxon>
        <taxon>Chordata</taxon>
        <taxon>Craniata</taxon>
        <taxon>Vertebrata</taxon>
        <taxon>Euteleostomi</taxon>
        <taxon>Actinopterygii</taxon>
        <taxon>Neopterygii</taxon>
        <taxon>Teleostei</taxon>
        <taxon>Anguilliformes</taxon>
        <taxon>Anguillidae</taxon>
        <taxon>Anguilla</taxon>
    </lineage>
</organism>
<reference evidence="1" key="1">
    <citation type="submission" date="2014-11" db="EMBL/GenBank/DDBJ databases">
        <authorList>
            <person name="Amaro Gonzalez C."/>
        </authorList>
    </citation>
    <scope>NUCLEOTIDE SEQUENCE</scope>
</reference>